<evidence type="ECO:0000256" key="1">
    <source>
        <dbReference type="ARBA" id="ARBA00004442"/>
    </source>
</evidence>
<protein>
    <recommendedName>
        <fullName evidence="6">TonB-dependent receptor</fullName>
    </recommendedName>
</protein>
<dbReference type="InterPro" id="IPR036942">
    <property type="entry name" value="Beta-barrel_TonB_sf"/>
</dbReference>
<keyword evidence="2" id="KW-0472">Membrane</keyword>
<dbReference type="Gene3D" id="2.40.170.20">
    <property type="entry name" value="TonB-dependent receptor, beta-barrel domain"/>
    <property type="match status" value="1"/>
</dbReference>
<proteinExistence type="predicted"/>
<dbReference type="AlphaFoldDB" id="A0A5C6VA25"/>
<dbReference type="EMBL" id="VORB01000003">
    <property type="protein sequence ID" value="TXC81680.1"/>
    <property type="molecule type" value="Genomic_DNA"/>
</dbReference>
<gene>
    <name evidence="4" type="ORF">FRX97_03960</name>
</gene>
<evidence type="ECO:0000313" key="4">
    <source>
        <dbReference type="EMBL" id="TXC81680.1"/>
    </source>
</evidence>
<evidence type="ECO:0000256" key="3">
    <source>
        <dbReference type="ARBA" id="ARBA00023237"/>
    </source>
</evidence>
<comment type="caution">
    <text evidence="4">The sequence shown here is derived from an EMBL/GenBank/DDBJ whole genome shotgun (WGS) entry which is preliminary data.</text>
</comment>
<evidence type="ECO:0000256" key="2">
    <source>
        <dbReference type="ARBA" id="ARBA00023136"/>
    </source>
</evidence>
<comment type="subcellular location">
    <subcellularLocation>
        <location evidence="1">Cell outer membrane</location>
    </subcellularLocation>
</comment>
<evidence type="ECO:0000313" key="5">
    <source>
        <dbReference type="Proteomes" id="UP000321168"/>
    </source>
</evidence>
<dbReference type="GO" id="GO:0009279">
    <property type="term" value="C:cell outer membrane"/>
    <property type="evidence" value="ECO:0007669"/>
    <property type="project" value="UniProtKB-SubCell"/>
</dbReference>
<dbReference type="OrthoDB" id="1264254at2"/>
<dbReference type="RefSeq" id="WP_147013624.1">
    <property type="nucleotide sequence ID" value="NZ_VORB01000003.1"/>
</dbReference>
<sequence>MKKLAALTIAFTGLNIWVMGQGETPNLNQEIVTVGERELKLKDAFKANFYPKEIDTIITKDNIQYITLPSYYQTKFSPDTIAPARLKVVEPLSKLYPGYVKLGIGNYLMPIGEFYYGSTRNRKGMNAIHLKHFSSAGNDNDVKRFGAAFSDNELNFWSKRFLKNSAFSAHVFGDRKVRQYNNLLPGIGDAYNKPISVLLEEEQKIEMIHAGASVNLQSYNKKKDAINHRESLAFSYLMTNQSVQEISGKLDGTLEKYYNSELYSVDFSLDQNMYNHKDSAYKQNNTLIGLTPHISTKTEKVKVDLGLRIFSLLQNGVNYFYFFPNASFEYTGADEFIIPYVGLNGNAELNDYQRLFEINPYFAPISEINLYREHLNLFVGFRGKISDKSSYNLKVSRKDLKNAPIYRALLNTNDADNRALFNLDYRNYSMFSALAEYSLELAPEFRSTLKVGYNSYSMDNFLNLPELYARLNAQYNLGDKFLTNLSLMYVHERVDAEVLDASTQTIAQNNLGSYVDLSIGFEYRYTRRLAAFLNFANITGQRYAIYSNYSVLGFNVLGGLNYSF</sequence>
<accession>A0A5C6VA25</accession>
<organism evidence="4 5">
    <name type="scientific">Luteibaculum oceani</name>
    <dbReference type="NCBI Taxonomy" id="1294296"/>
    <lineage>
        <taxon>Bacteria</taxon>
        <taxon>Pseudomonadati</taxon>
        <taxon>Bacteroidota</taxon>
        <taxon>Flavobacteriia</taxon>
        <taxon>Flavobacteriales</taxon>
        <taxon>Luteibaculaceae</taxon>
        <taxon>Luteibaculum</taxon>
    </lineage>
</organism>
<keyword evidence="3" id="KW-0998">Cell outer membrane</keyword>
<evidence type="ECO:0008006" key="6">
    <source>
        <dbReference type="Google" id="ProtNLM"/>
    </source>
</evidence>
<name>A0A5C6VA25_9FLAO</name>
<dbReference type="SUPFAM" id="SSF56935">
    <property type="entry name" value="Porins"/>
    <property type="match status" value="1"/>
</dbReference>
<reference evidence="4 5" key="1">
    <citation type="submission" date="2019-08" db="EMBL/GenBank/DDBJ databases">
        <title>Genome of Luteibaculum oceani JCM 18817.</title>
        <authorList>
            <person name="Bowman J.P."/>
        </authorList>
    </citation>
    <scope>NUCLEOTIDE SEQUENCE [LARGE SCALE GENOMIC DNA]</scope>
    <source>
        <strain evidence="4 5">JCM 18817</strain>
    </source>
</reference>
<dbReference type="Proteomes" id="UP000321168">
    <property type="component" value="Unassembled WGS sequence"/>
</dbReference>
<keyword evidence="5" id="KW-1185">Reference proteome</keyword>